<keyword evidence="7" id="KW-1185">Reference proteome</keyword>
<dbReference type="GO" id="GO:0000271">
    <property type="term" value="P:polysaccharide biosynthetic process"/>
    <property type="evidence" value="ECO:0007669"/>
    <property type="project" value="TreeGrafter"/>
</dbReference>
<evidence type="ECO:0000313" key="7">
    <source>
        <dbReference type="Proteomes" id="UP000319523"/>
    </source>
</evidence>
<name>A0A506V9D2_9GAMM</name>
<dbReference type="PIRSF" id="PIRSF000390">
    <property type="entry name" value="PLP_StrS"/>
    <property type="match status" value="1"/>
</dbReference>
<comment type="similarity">
    <text evidence="2 5">Belongs to the DegT/DnrJ/EryC1 family.</text>
</comment>
<dbReference type="OrthoDB" id="9804264at2"/>
<dbReference type="PANTHER" id="PTHR30244:SF36">
    <property type="entry name" value="3-OXO-GLUCOSE-6-PHOSPHATE:GLUTAMATE AMINOTRANSFERASE"/>
    <property type="match status" value="1"/>
</dbReference>
<dbReference type="Gene3D" id="3.40.640.10">
    <property type="entry name" value="Type I PLP-dependent aspartate aminotransferase-like (Major domain)"/>
    <property type="match status" value="1"/>
</dbReference>
<dbReference type="RefSeq" id="WP_141176212.1">
    <property type="nucleotide sequence ID" value="NZ_JBHUFX010000008.1"/>
</dbReference>
<keyword evidence="1 4" id="KW-0663">Pyridoxal phosphate</keyword>
<dbReference type="Proteomes" id="UP000319523">
    <property type="component" value="Unassembled WGS sequence"/>
</dbReference>
<evidence type="ECO:0000256" key="3">
    <source>
        <dbReference type="PIRSR" id="PIRSR000390-1"/>
    </source>
</evidence>
<evidence type="ECO:0000313" key="6">
    <source>
        <dbReference type="EMBL" id="TPW42544.1"/>
    </source>
</evidence>
<feature type="modified residue" description="N6-(pyridoxal phosphate)lysine" evidence="4">
    <location>
        <position position="185"/>
    </location>
</feature>
<dbReference type="InterPro" id="IPR015424">
    <property type="entry name" value="PyrdxlP-dep_Trfase"/>
</dbReference>
<evidence type="ECO:0000256" key="4">
    <source>
        <dbReference type="PIRSR" id="PIRSR000390-2"/>
    </source>
</evidence>
<feature type="active site" description="Proton acceptor" evidence="3">
    <location>
        <position position="185"/>
    </location>
</feature>
<dbReference type="CDD" id="cd00616">
    <property type="entry name" value="AHBA_syn"/>
    <property type="match status" value="1"/>
</dbReference>
<organism evidence="6 7">
    <name type="scientific">Mixta tenebrionis</name>
    <dbReference type="NCBI Taxonomy" id="2562439"/>
    <lineage>
        <taxon>Bacteria</taxon>
        <taxon>Pseudomonadati</taxon>
        <taxon>Pseudomonadota</taxon>
        <taxon>Gammaproteobacteria</taxon>
        <taxon>Enterobacterales</taxon>
        <taxon>Erwiniaceae</taxon>
        <taxon>Mixta</taxon>
    </lineage>
</organism>
<evidence type="ECO:0000256" key="5">
    <source>
        <dbReference type="RuleBase" id="RU004508"/>
    </source>
</evidence>
<gene>
    <name evidence="6" type="ORF">FKM52_10740</name>
</gene>
<dbReference type="GO" id="GO:0008483">
    <property type="term" value="F:transaminase activity"/>
    <property type="evidence" value="ECO:0007669"/>
    <property type="project" value="UniProtKB-KW"/>
</dbReference>
<proteinExistence type="inferred from homology"/>
<keyword evidence="6" id="KW-0032">Aminotransferase</keyword>
<keyword evidence="6" id="KW-0808">Transferase</keyword>
<comment type="caution">
    <text evidence="6">The sequence shown here is derived from an EMBL/GenBank/DDBJ whole genome shotgun (WGS) entry which is preliminary data.</text>
</comment>
<dbReference type="Gene3D" id="3.90.1150.10">
    <property type="entry name" value="Aspartate Aminotransferase, domain 1"/>
    <property type="match status" value="1"/>
</dbReference>
<dbReference type="InterPro" id="IPR000653">
    <property type="entry name" value="DegT/StrS_aminotransferase"/>
</dbReference>
<dbReference type="GO" id="GO:0030170">
    <property type="term" value="F:pyridoxal phosphate binding"/>
    <property type="evidence" value="ECO:0007669"/>
    <property type="project" value="TreeGrafter"/>
</dbReference>
<dbReference type="AlphaFoldDB" id="A0A506V9D2"/>
<protein>
    <submittedName>
        <fullName evidence="6">DegT/DnrJ/EryC1/StrS family aminotransferase</fullName>
    </submittedName>
</protein>
<dbReference type="SUPFAM" id="SSF53383">
    <property type="entry name" value="PLP-dependent transferases"/>
    <property type="match status" value="1"/>
</dbReference>
<accession>A0A506V9D2</accession>
<dbReference type="InterPro" id="IPR015422">
    <property type="entry name" value="PyrdxlP-dep_Trfase_small"/>
</dbReference>
<evidence type="ECO:0000256" key="1">
    <source>
        <dbReference type="ARBA" id="ARBA00022898"/>
    </source>
</evidence>
<reference evidence="6 7" key="1">
    <citation type="submission" date="2019-06" db="EMBL/GenBank/DDBJ databases">
        <authorList>
            <person name="Yang Y."/>
        </authorList>
    </citation>
    <scope>NUCLEOTIDE SEQUENCE [LARGE SCALE GENOMIC DNA]</scope>
    <source>
        <strain evidence="6 7">BIT-26</strain>
    </source>
</reference>
<dbReference type="EMBL" id="VHQI01000005">
    <property type="protein sequence ID" value="TPW42544.1"/>
    <property type="molecule type" value="Genomic_DNA"/>
</dbReference>
<dbReference type="PANTHER" id="PTHR30244">
    <property type="entry name" value="TRANSAMINASE"/>
    <property type="match status" value="1"/>
</dbReference>
<dbReference type="InterPro" id="IPR015421">
    <property type="entry name" value="PyrdxlP-dep_Trfase_major"/>
</dbReference>
<evidence type="ECO:0000256" key="2">
    <source>
        <dbReference type="ARBA" id="ARBA00037999"/>
    </source>
</evidence>
<sequence>MIKFLDLKKINEKYRAHISCAIEEVLDSGWYLLGNKNKDFSEKFSEFCGTKYFVGVANGLDAINLIIKAYGFGAGDEIIVPANTYIASILAISENGCKPVLVEPNIITYNIDADLIEEKITEKTKAILVVHLYGQAVQMEKIWRLAKKYDLKIIEDCAQAHGAIYQERRVGNLGDAGAFSFYPGKNLGALGDAGGITTNDFELYKNVKILANYGSEIKYHNIYKGINSRLDELQAAILNVKLPFLDEENEYRRTIAEFYLGNIKNSLITLPVCCDRLSHVWHVFAIRVASREKFINYLKENKVETLIHYPIPPHKQGAYREWEKLQFPVTEKIHLEEVSLPISPVMNMADVEKVVSLINAYQG</sequence>
<dbReference type="Pfam" id="PF01041">
    <property type="entry name" value="DegT_DnrJ_EryC1"/>
    <property type="match status" value="1"/>
</dbReference>